<accession>A0A7W3MUL5</accession>
<reference evidence="1 2" key="1">
    <citation type="submission" date="2020-08" db="EMBL/GenBank/DDBJ databases">
        <title>Sequencing the genomes of 1000 actinobacteria strains.</title>
        <authorList>
            <person name="Klenk H.-P."/>
        </authorList>
    </citation>
    <scope>NUCLEOTIDE SEQUENCE [LARGE SCALE GENOMIC DNA]</scope>
    <source>
        <strain evidence="1 2">DSM 45823</strain>
    </source>
</reference>
<evidence type="ECO:0000313" key="2">
    <source>
        <dbReference type="Proteomes" id="UP000539313"/>
    </source>
</evidence>
<gene>
    <name evidence="1" type="ORF">HNR21_001046</name>
</gene>
<dbReference type="EMBL" id="JACJII010000001">
    <property type="protein sequence ID" value="MBA9002164.1"/>
    <property type="molecule type" value="Genomic_DNA"/>
</dbReference>
<name>A0A7W3MUL5_9ACTN</name>
<organism evidence="1 2">
    <name type="scientific">Thermomonospora cellulosilytica</name>
    <dbReference type="NCBI Taxonomy" id="1411118"/>
    <lineage>
        <taxon>Bacteria</taxon>
        <taxon>Bacillati</taxon>
        <taxon>Actinomycetota</taxon>
        <taxon>Actinomycetes</taxon>
        <taxon>Streptosporangiales</taxon>
        <taxon>Thermomonosporaceae</taxon>
        <taxon>Thermomonospora</taxon>
    </lineage>
</organism>
<comment type="caution">
    <text evidence="1">The sequence shown here is derived from an EMBL/GenBank/DDBJ whole genome shotgun (WGS) entry which is preliminary data.</text>
</comment>
<evidence type="ECO:0000313" key="1">
    <source>
        <dbReference type="EMBL" id="MBA9002164.1"/>
    </source>
</evidence>
<sequence>MTADELARMKATGTAHVLAELAAASPLLITDADR</sequence>
<proteinExistence type="predicted"/>
<dbReference type="Proteomes" id="UP000539313">
    <property type="component" value="Unassembled WGS sequence"/>
</dbReference>
<keyword evidence="2" id="KW-1185">Reference proteome</keyword>
<protein>
    <submittedName>
        <fullName evidence="1">Uncharacterized protein</fullName>
    </submittedName>
</protein>
<dbReference type="AlphaFoldDB" id="A0A7W3MUL5"/>